<evidence type="ECO:0000313" key="2">
    <source>
        <dbReference type="EMBL" id="MEA5257274.1"/>
    </source>
</evidence>
<dbReference type="RefSeq" id="WP_323247543.1">
    <property type="nucleotide sequence ID" value="NZ_JAYFUL010000006.1"/>
</dbReference>
<reference evidence="2 3" key="1">
    <citation type="submission" date="2023-12" db="EMBL/GenBank/DDBJ databases">
        <title>Novel species of the genus Arcicella isolated from rivers.</title>
        <authorList>
            <person name="Lu H."/>
        </authorList>
    </citation>
    <scope>NUCLEOTIDE SEQUENCE [LARGE SCALE GENOMIC DNA]</scope>
    <source>
        <strain evidence="2 3">LMG 21963</strain>
    </source>
</reference>
<organism evidence="2 3">
    <name type="scientific">Arcicella aquatica</name>
    <dbReference type="NCBI Taxonomy" id="217141"/>
    <lineage>
        <taxon>Bacteria</taxon>
        <taxon>Pseudomonadati</taxon>
        <taxon>Bacteroidota</taxon>
        <taxon>Cytophagia</taxon>
        <taxon>Cytophagales</taxon>
        <taxon>Flectobacillaceae</taxon>
        <taxon>Arcicella</taxon>
    </lineage>
</organism>
<gene>
    <name evidence="2" type="ORF">VB264_05705</name>
</gene>
<keyword evidence="1" id="KW-0732">Signal</keyword>
<keyword evidence="3" id="KW-1185">Reference proteome</keyword>
<accession>A0ABU5QKJ5</accession>
<protein>
    <recommendedName>
        <fullName evidence="4">Lipoprotein</fullName>
    </recommendedName>
</protein>
<dbReference type="Proteomes" id="UP001304671">
    <property type="component" value="Unassembled WGS sequence"/>
</dbReference>
<comment type="caution">
    <text evidence="2">The sequence shown here is derived from an EMBL/GenBank/DDBJ whole genome shotgun (WGS) entry which is preliminary data.</text>
</comment>
<feature type="chain" id="PRO_5045686713" description="Lipoprotein" evidence="1">
    <location>
        <begin position="21"/>
        <end position="266"/>
    </location>
</feature>
<name>A0ABU5QKJ5_9BACT</name>
<dbReference type="EMBL" id="JAYFUL010000006">
    <property type="protein sequence ID" value="MEA5257274.1"/>
    <property type="molecule type" value="Genomic_DNA"/>
</dbReference>
<evidence type="ECO:0000313" key="3">
    <source>
        <dbReference type="Proteomes" id="UP001304671"/>
    </source>
</evidence>
<evidence type="ECO:0008006" key="4">
    <source>
        <dbReference type="Google" id="ProtNLM"/>
    </source>
</evidence>
<proteinExistence type="predicted"/>
<sequence>MKKVLLASLALFLLNSCSMYKPFTSTVKPEEIKQIGIIPPVNILKFIDIKENENPEITLKTKQLMYDLTVKTTEKTEDLLNLAGISHEQLQLSEEEVHILDRELLTYVTTFSKLSKINGSSGLSEIANNKKNRVVFDNIIVSDDVLKIIEKNNSRYALSVVSFGTTRTPKGDSTRRLKNTVGAVVATGLAAATGFGMWVKELAYVNTVYVFIFDAKEKRLAFFKSKSDVIDPLNDVLTKTQLYSCFEDYWIWYHPEAQKHLKITKK</sequence>
<feature type="signal peptide" evidence="1">
    <location>
        <begin position="1"/>
        <end position="20"/>
    </location>
</feature>
<evidence type="ECO:0000256" key="1">
    <source>
        <dbReference type="SAM" id="SignalP"/>
    </source>
</evidence>